<dbReference type="Proteomes" id="UP000016660">
    <property type="component" value="Unassembled WGS sequence"/>
</dbReference>
<keyword evidence="1" id="KW-1133">Transmembrane helix</keyword>
<name>A0ABP2Y4S5_9BACT</name>
<feature type="transmembrane region" description="Helical" evidence="1">
    <location>
        <begin position="7"/>
        <end position="27"/>
    </location>
</feature>
<keyword evidence="1" id="KW-0812">Transmembrane</keyword>
<proteinExistence type="predicted"/>
<sequence length="57" mass="6301">MSGISPYFFATLFLDLSLAIFSCFYFSNHDFGVILFPIWGKGLCGTNGSLCHKDTPC</sequence>
<accession>A0ABP2Y4S5</accession>
<keyword evidence="1" id="KW-0472">Membrane</keyword>
<protein>
    <submittedName>
        <fullName evidence="2">Uncharacterized protein</fullName>
    </submittedName>
</protein>
<reference evidence="2 3" key="1">
    <citation type="submission" date="2013-06" db="EMBL/GenBank/DDBJ databases">
        <authorList>
            <person name="Weinstock G."/>
            <person name="Sodergren E."/>
            <person name="Lobos E.A."/>
            <person name="Fulton L."/>
            <person name="Fulton R."/>
            <person name="Courtney L."/>
            <person name="Fronick C."/>
            <person name="O'Laughlin M."/>
            <person name="Godfrey J."/>
            <person name="Wilson R.M."/>
            <person name="Miner T."/>
            <person name="Farmer C."/>
            <person name="Delehaunty K."/>
            <person name="Cordes M."/>
            <person name="Minx P."/>
            <person name="Tomlinson C."/>
            <person name="Chen J."/>
            <person name="Wollam A."/>
            <person name="Pepin K.H."/>
            <person name="Bhonagiri V."/>
            <person name="Zhang X."/>
            <person name="Warren W."/>
            <person name="Mitreva M."/>
            <person name="Mardis E.R."/>
            <person name="Wilson R.K."/>
        </authorList>
    </citation>
    <scope>NUCLEOTIDE SEQUENCE [LARGE SCALE GENOMIC DNA]</scope>
    <source>
        <strain evidence="2 3">ATCC 29426</strain>
    </source>
</reference>
<keyword evidence="3" id="KW-1185">Reference proteome</keyword>
<gene>
    <name evidence="2" type="ORF">HMPREF0653_02708</name>
</gene>
<comment type="caution">
    <text evidence="2">The sequence shown here is derived from an EMBL/GenBank/DDBJ whole genome shotgun (WGS) entry which is preliminary data.</text>
</comment>
<evidence type="ECO:0000313" key="3">
    <source>
        <dbReference type="Proteomes" id="UP000016660"/>
    </source>
</evidence>
<evidence type="ECO:0000256" key="1">
    <source>
        <dbReference type="SAM" id="Phobius"/>
    </source>
</evidence>
<dbReference type="EMBL" id="AWUY01000328">
    <property type="protein sequence ID" value="ERJ70919.1"/>
    <property type="molecule type" value="Genomic_DNA"/>
</dbReference>
<organism evidence="2 3">
    <name type="scientific">Prevotella disiens JCM 6334 = ATCC 29426</name>
    <dbReference type="NCBI Taxonomy" id="1235811"/>
    <lineage>
        <taxon>Bacteria</taxon>
        <taxon>Pseudomonadati</taxon>
        <taxon>Bacteroidota</taxon>
        <taxon>Bacteroidia</taxon>
        <taxon>Bacteroidales</taxon>
        <taxon>Prevotellaceae</taxon>
        <taxon>Prevotella</taxon>
    </lineage>
</organism>
<evidence type="ECO:0000313" key="2">
    <source>
        <dbReference type="EMBL" id="ERJ70919.1"/>
    </source>
</evidence>